<dbReference type="SMART" id="SM00382">
    <property type="entry name" value="AAA"/>
    <property type="match status" value="1"/>
</dbReference>
<comment type="similarity">
    <text evidence="4">Belongs to the AAA ATPase family.</text>
</comment>
<dbReference type="STRING" id="797210.Halxa_0981"/>
<dbReference type="Gene3D" id="1.10.8.60">
    <property type="match status" value="1"/>
</dbReference>
<dbReference type="GO" id="GO:0005524">
    <property type="term" value="F:ATP binding"/>
    <property type="evidence" value="ECO:0007669"/>
    <property type="project" value="UniProtKB-KW"/>
</dbReference>
<protein>
    <submittedName>
        <fullName evidence="6">Adenosinetriphosphatase</fullName>
        <ecNumber evidence="6">3.6.1.3</ecNumber>
    </submittedName>
</protein>
<dbReference type="InterPro" id="IPR050168">
    <property type="entry name" value="AAA_ATPase_domain"/>
</dbReference>
<dbReference type="PANTHER" id="PTHR23077:SF171">
    <property type="entry name" value="NUCLEAR VALOSIN-CONTAINING PROTEIN-LIKE"/>
    <property type="match status" value="1"/>
</dbReference>
<keyword evidence="2 4" id="KW-0067">ATP-binding</keyword>
<proteinExistence type="inferred from homology"/>
<dbReference type="InterPro" id="IPR003959">
    <property type="entry name" value="ATPase_AAA_core"/>
</dbReference>
<keyword evidence="6" id="KW-0378">Hydrolase</keyword>
<dbReference type="Pfam" id="PF17862">
    <property type="entry name" value="AAA_lid_3"/>
    <property type="match status" value="1"/>
</dbReference>
<dbReference type="SUPFAM" id="SSF52540">
    <property type="entry name" value="P-loop containing nucleoside triphosphate hydrolases"/>
    <property type="match status" value="1"/>
</dbReference>
<keyword evidence="3" id="KW-0175">Coiled coil</keyword>
<dbReference type="PANTHER" id="PTHR23077">
    <property type="entry name" value="AAA-FAMILY ATPASE"/>
    <property type="match status" value="1"/>
</dbReference>
<dbReference type="Gene3D" id="3.40.50.300">
    <property type="entry name" value="P-loop containing nucleotide triphosphate hydrolases"/>
    <property type="match status" value="1"/>
</dbReference>
<evidence type="ECO:0000313" key="7">
    <source>
        <dbReference type="Proteomes" id="UP000006794"/>
    </source>
</evidence>
<evidence type="ECO:0000313" key="6">
    <source>
        <dbReference type="EMBL" id="AEH35617.1"/>
    </source>
</evidence>
<dbReference type="InterPro" id="IPR027417">
    <property type="entry name" value="P-loop_NTPase"/>
</dbReference>
<evidence type="ECO:0000259" key="5">
    <source>
        <dbReference type="SMART" id="SM00382"/>
    </source>
</evidence>
<dbReference type="GeneID" id="10795954"/>
<dbReference type="AlphaFoldDB" id="F8D8I9"/>
<name>F8D8I9_HALXS</name>
<sequence>MSSLVYATVREELDSGQYTVELSTGGIFDIVTKADLSAGDMIKLNGDDLTFEGMAKPDSIERSELGTVKKQLDGAAIVEINGVTQKIPNPRNINVEPGAAVEISRNMIVDVHPGIDPSLSLFGPDNESLINSFKESRSSGQDGDEEKELTFKDFGGMTTPQEQFRERVELFLTESDALSTVGTEPRMGALFYGPPGTGKTHFARILSESISAQFYRIRGPEIVSKGVGDTERLIREIFDDAREESPSIIFFDEIDSIAVDRGGEGTRDFSQRIVAQLLAVLDGFDGAQENVFVIAATNQINEIDDALLRPGRFDWQVHFPRPSDEHRREIFNTLREGYNLSDTITEENIDQVMSRTEGWTGAKLRALLNEAGVLCVAAGRDEIRHSDLLKAHERLMMQMNTNGGE</sequence>
<dbReference type="OrthoDB" id="77269at2157"/>
<dbReference type="InterPro" id="IPR003593">
    <property type="entry name" value="AAA+_ATPase"/>
</dbReference>
<gene>
    <name evidence="6" type="ordered locus">Halxa_0981</name>
</gene>
<dbReference type="InterPro" id="IPR041569">
    <property type="entry name" value="AAA_lid_3"/>
</dbReference>
<evidence type="ECO:0000256" key="1">
    <source>
        <dbReference type="ARBA" id="ARBA00022741"/>
    </source>
</evidence>
<dbReference type="FunFam" id="3.40.50.300:FF:001025">
    <property type="entry name" value="ATPase family, AAA domain-containing 2B"/>
    <property type="match status" value="1"/>
</dbReference>
<dbReference type="InterPro" id="IPR003960">
    <property type="entry name" value="ATPase_AAA_CS"/>
</dbReference>
<evidence type="ECO:0000256" key="2">
    <source>
        <dbReference type="ARBA" id="ARBA00022840"/>
    </source>
</evidence>
<keyword evidence="1 4" id="KW-0547">Nucleotide-binding</keyword>
<evidence type="ECO:0000256" key="3">
    <source>
        <dbReference type="ARBA" id="ARBA00023054"/>
    </source>
</evidence>
<evidence type="ECO:0000256" key="4">
    <source>
        <dbReference type="RuleBase" id="RU003651"/>
    </source>
</evidence>
<dbReference type="KEGG" id="hxa:Halxa_0981"/>
<dbReference type="Proteomes" id="UP000006794">
    <property type="component" value="Chromosome"/>
</dbReference>
<dbReference type="eggNOG" id="arCOG01306">
    <property type="taxonomic scope" value="Archaea"/>
</dbReference>
<dbReference type="GO" id="GO:0016887">
    <property type="term" value="F:ATP hydrolysis activity"/>
    <property type="evidence" value="ECO:0007669"/>
    <property type="project" value="InterPro"/>
</dbReference>
<dbReference type="PROSITE" id="PS00674">
    <property type="entry name" value="AAA"/>
    <property type="match status" value="1"/>
</dbReference>
<feature type="domain" description="AAA+ ATPase" evidence="5">
    <location>
        <begin position="185"/>
        <end position="323"/>
    </location>
</feature>
<dbReference type="Pfam" id="PF00004">
    <property type="entry name" value="AAA"/>
    <property type="match status" value="1"/>
</dbReference>
<keyword evidence="7" id="KW-1185">Reference proteome</keyword>
<reference evidence="6 7" key="1">
    <citation type="journal article" date="2012" name="Stand. Genomic Sci.">
        <title>Complete genome sequence of Halopiger xanaduensis type strain (SH-6(T)).</title>
        <authorList>
            <person name="Anderson I."/>
            <person name="Tindall B.J."/>
            <person name="Rohde M."/>
            <person name="Lucas S."/>
            <person name="Han J."/>
            <person name="Lapidus A."/>
            <person name="Cheng J.F."/>
            <person name="Goodwin L."/>
            <person name="Pitluck S."/>
            <person name="Peters L."/>
            <person name="Pati A."/>
            <person name="Mikhailova N."/>
            <person name="Pagani I."/>
            <person name="Teshima H."/>
            <person name="Han C."/>
            <person name="Tapia R."/>
            <person name="Land M."/>
            <person name="Woyke T."/>
            <person name="Klenk H.P."/>
            <person name="Kyrpides N."/>
            <person name="Ivanova N."/>
        </authorList>
    </citation>
    <scope>NUCLEOTIDE SEQUENCE [LARGE SCALE GENOMIC DNA]</scope>
    <source>
        <strain evidence="7">DSM 18323 / JCM 14033 / SH-6</strain>
    </source>
</reference>
<dbReference type="EC" id="3.6.1.3" evidence="6"/>
<dbReference type="EMBL" id="CP002839">
    <property type="protein sequence ID" value="AEH35617.1"/>
    <property type="molecule type" value="Genomic_DNA"/>
</dbReference>
<accession>F8D8I9</accession>
<organism evidence="6 7">
    <name type="scientific">Halopiger xanaduensis (strain DSM 18323 / JCM 14033 / SH-6)</name>
    <dbReference type="NCBI Taxonomy" id="797210"/>
    <lineage>
        <taxon>Archaea</taxon>
        <taxon>Methanobacteriati</taxon>
        <taxon>Methanobacteriota</taxon>
        <taxon>Stenosarchaea group</taxon>
        <taxon>Halobacteria</taxon>
        <taxon>Halobacteriales</taxon>
        <taxon>Natrialbaceae</taxon>
        <taxon>Halopiger</taxon>
    </lineage>
</organism>
<dbReference type="HOGENOM" id="CLU_000688_2_6_2"/>
<dbReference type="RefSeq" id="WP_013878517.1">
    <property type="nucleotide sequence ID" value="NC_015666.1"/>
</dbReference>